<keyword evidence="1" id="KW-0808">Transferase</keyword>
<evidence type="ECO:0000259" key="3">
    <source>
        <dbReference type="PROSITE" id="PS51186"/>
    </source>
</evidence>
<evidence type="ECO:0000313" key="5">
    <source>
        <dbReference type="Proteomes" id="UP000000442"/>
    </source>
</evidence>
<reference evidence="4 5" key="1">
    <citation type="journal article" date="2009" name="Environ. Microbiol.">
        <title>Genome sequence of Desulfobacterium autotrophicum HRM2, a marine sulfate reducer oxidizing organic carbon completely to carbon dioxide.</title>
        <authorList>
            <person name="Strittmatter A.W."/>
            <person name="Liesegang H."/>
            <person name="Rabus R."/>
            <person name="Decker I."/>
            <person name="Amann J."/>
            <person name="Andres S."/>
            <person name="Henne A."/>
            <person name="Fricke W.F."/>
            <person name="Martinez-Arias R."/>
            <person name="Bartels D."/>
            <person name="Goesmann A."/>
            <person name="Krause L."/>
            <person name="Puehler A."/>
            <person name="Klenk H.P."/>
            <person name="Richter M."/>
            <person name="Schuler M."/>
            <person name="Gloeckner F.O."/>
            <person name="Meyerdierks A."/>
            <person name="Gottschalk G."/>
            <person name="Amann R."/>
        </authorList>
    </citation>
    <scope>NUCLEOTIDE SEQUENCE [LARGE SCALE GENOMIC DNA]</scope>
    <source>
        <strain evidence="5">ATCC 43914 / DSM 3382 / HRM2</strain>
    </source>
</reference>
<dbReference type="SUPFAM" id="SSF55729">
    <property type="entry name" value="Acyl-CoA N-acyltransferases (Nat)"/>
    <property type="match status" value="1"/>
</dbReference>
<dbReference type="GO" id="GO:0008080">
    <property type="term" value="F:N-acetyltransferase activity"/>
    <property type="evidence" value="ECO:0007669"/>
    <property type="project" value="UniProtKB-ARBA"/>
</dbReference>
<dbReference type="PROSITE" id="PS51186">
    <property type="entry name" value="GNAT"/>
    <property type="match status" value="1"/>
</dbReference>
<dbReference type="InterPro" id="IPR016181">
    <property type="entry name" value="Acyl_CoA_acyltransferase"/>
</dbReference>
<dbReference type="KEGG" id="dat:HRM2_09880"/>
<dbReference type="AlphaFoldDB" id="C0QL14"/>
<proteinExistence type="predicted"/>
<keyword evidence="5" id="KW-1185">Reference proteome</keyword>
<evidence type="ECO:0000256" key="2">
    <source>
        <dbReference type="ARBA" id="ARBA00023315"/>
    </source>
</evidence>
<dbReference type="eggNOG" id="COG0456">
    <property type="taxonomic scope" value="Bacteria"/>
</dbReference>
<sequence>MDENPIMVRNADTEDLDVLVGLLKQLFLIEKDFNFDGEKNRRGMALMLDGCGKHRAVKVAVHNTEIVGMCTAQTRISTATGRITAVLEDLVVDADHRGRAIGKSLLHAIEQWAQQRGITHLQLLADKNNGPAMTFYKHLKWQQTDLVCLTREI</sequence>
<dbReference type="EMBL" id="CP001087">
    <property type="protein sequence ID" value="ACN14100.1"/>
    <property type="molecule type" value="Genomic_DNA"/>
</dbReference>
<feature type="domain" description="N-acetyltransferase" evidence="3">
    <location>
        <begin position="6"/>
        <end position="153"/>
    </location>
</feature>
<gene>
    <name evidence="4" type="ordered locus">HRM2_09880</name>
</gene>
<dbReference type="STRING" id="177437.HRM2_09880"/>
<dbReference type="InterPro" id="IPR000182">
    <property type="entry name" value="GNAT_dom"/>
</dbReference>
<dbReference type="OrthoDB" id="9805924at2"/>
<dbReference type="RefSeq" id="WP_015902889.1">
    <property type="nucleotide sequence ID" value="NC_012108.1"/>
</dbReference>
<dbReference type="Pfam" id="PF00583">
    <property type="entry name" value="Acetyltransf_1"/>
    <property type="match status" value="1"/>
</dbReference>
<dbReference type="Proteomes" id="UP000000442">
    <property type="component" value="Chromosome"/>
</dbReference>
<dbReference type="Gene3D" id="3.40.630.30">
    <property type="match status" value="1"/>
</dbReference>
<evidence type="ECO:0000256" key="1">
    <source>
        <dbReference type="ARBA" id="ARBA00022679"/>
    </source>
</evidence>
<protein>
    <submittedName>
        <fullName evidence="4">Acetyltransferase (GNAT family protein)</fullName>
    </submittedName>
</protein>
<dbReference type="HOGENOM" id="CLU_013985_34_9_7"/>
<dbReference type="CDD" id="cd04301">
    <property type="entry name" value="NAT_SF"/>
    <property type="match status" value="1"/>
</dbReference>
<keyword evidence="2" id="KW-0012">Acyltransferase</keyword>
<evidence type="ECO:0000313" key="4">
    <source>
        <dbReference type="EMBL" id="ACN14100.1"/>
    </source>
</evidence>
<organism evidence="4 5">
    <name type="scientific">Desulforapulum autotrophicum (strain ATCC 43914 / DSM 3382 / VKM B-1955 / HRM2)</name>
    <name type="common">Desulfobacterium autotrophicum</name>
    <dbReference type="NCBI Taxonomy" id="177437"/>
    <lineage>
        <taxon>Bacteria</taxon>
        <taxon>Pseudomonadati</taxon>
        <taxon>Thermodesulfobacteriota</taxon>
        <taxon>Desulfobacteria</taxon>
        <taxon>Desulfobacterales</taxon>
        <taxon>Desulfobacteraceae</taxon>
        <taxon>Desulforapulum</taxon>
    </lineage>
</organism>
<dbReference type="PANTHER" id="PTHR10545">
    <property type="entry name" value="DIAMINE N-ACETYLTRANSFERASE"/>
    <property type="match status" value="1"/>
</dbReference>
<dbReference type="InterPro" id="IPR051016">
    <property type="entry name" value="Diverse_Substrate_AcTransf"/>
</dbReference>
<name>C0QL14_DESAH</name>
<dbReference type="PANTHER" id="PTHR10545:SF29">
    <property type="entry name" value="GH14572P-RELATED"/>
    <property type="match status" value="1"/>
</dbReference>
<accession>C0QL14</accession>